<evidence type="ECO:0000256" key="4">
    <source>
        <dbReference type="ARBA" id="ARBA00022989"/>
    </source>
</evidence>
<feature type="domain" description="HAMP" evidence="12">
    <location>
        <begin position="212"/>
        <end position="265"/>
    </location>
</feature>
<protein>
    <submittedName>
        <fullName evidence="13">Methyl-accepting chemotaxis protein</fullName>
    </submittedName>
</protein>
<feature type="domain" description="T-SNARE coiled-coil homology" evidence="11">
    <location>
        <begin position="457"/>
        <end position="519"/>
    </location>
</feature>
<dbReference type="CDD" id="cd11386">
    <property type="entry name" value="MCP_signal"/>
    <property type="match status" value="1"/>
</dbReference>
<evidence type="ECO:0000259" key="12">
    <source>
        <dbReference type="PROSITE" id="PS50885"/>
    </source>
</evidence>
<keyword evidence="5 9" id="KW-0472">Membrane</keyword>
<evidence type="ECO:0000256" key="6">
    <source>
        <dbReference type="ARBA" id="ARBA00023224"/>
    </source>
</evidence>
<dbReference type="GO" id="GO:0006935">
    <property type="term" value="P:chemotaxis"/>
    <property type="evidence" value="ECO:0007669"/>
    <property type="project" value="UniProtKB-ARBA"/>
</dbReference>
<evidence type="ECO:0000256" key="7">
    <source>
        <dbReference type="ARBA" id="ARBA00029447"/>
    </source>
</evidence>
<dbReference type="AlphaFoldDB" id="A0A4Q7ILJ3"/>
<evidence type="ECO:0000256" key="2">
    <source>
        <dbReference type="ARBA" id="ARBA00022519"/>
    </source>
</evidence>
<dbReference type="PANTHER" id="PTHR32089:SF119">
    <property type="entry name" value="METHYL-ACCEPTING CHEMOTAXIS PROTEIN CTPL"/>
    <property type="match status" value="1"/>
</dbReference>
<evidence type="ECO:0000313" key="14">
    <source>
        <dbReference type="Proteomes" id="UP000291338"/>
    </source>
</evidence>
<dbReference type="InterPro" id="IPR024478">
    <property type="entry name" value="HlyB_4HB_MCP"/>
</dbReference>
<keyword evidence="4 9" id="KW-1133">Transmembrane helix</keyword>
<comment type="similarity">
    <text evidence="7">Belongs to the methyl-accepting chemotaxis (MCP) protein family.</text>
</comment>
<feature type="transmembrane region" description="Helical" evidence="9">
    <location>
        <begin position="191"/>
        <end position="210"/>
    </location>
</feature>
<dbReference type="Pfam" id="PF00015">
    <property type="entry name" value="MCPsignal"/>
    <property type="match status" value="1"/>
</dbReference>
<accession>A0A4Q7ILJ3</accession>
<dbReference type="PROSITE" id="PS50885">
    <property type="entry name" value="HAMP"/>
    <property type="match status" value="1"/>
</dbReference>
<gene>
    <name evidence="13" type="ORF">C1E23_17690</name>
</gene>
<keyword evidence="2" id="KW-1003">Cell membrane</keyword>
<evidence type="ECO:0000256" key="8">
    <source>
        <dbReference type="PROSITE-ProRule" id="PRU00284"/>
    </source>
</evidence>
<dbReference type="PANTHER" id="PTHR32089">
    <property type="entry name" value="METHYL-ACCEPTING CHEMOTAXIS PROTEIN MCPB"/>
    <property type="match status" value="1"/>
</dbReference>
<dbReference type="SMART" id="SM00304">
    <property type="entry name" value="HAMP"/>
    <property type="match status" value="1"/>
</dbReference>
<dbReference type="CDD" id="cd06225">
    <property type="entry name" value="HAMP"/>
    <property type="match status" value="1"/>
</dbReference>
<evidence type="ECO:0000256" key="9">
    <source>
        <dbReference type="SAM" id="Phobius"/>
    </source>
</evidence>
<dbReference type="GO" id="GO:0007165">
    <property type="term" value="P:signal transduction"/>
    <property type="evidence" value="ECO:0007669"/>
    <property type="project" value="UniProtKB-KW"/>
</dbReference>
<dbReference type="SMART" id="SM00283">
    <property type="entry name" value="MA"/>
    <property type="match status" value="1"/>
</dbReference>
<evidence type="ECO:0000259" key="10">
    <source>
        <dbReference type="PROSITE" id="PS50111"/>
    </source>
</evidence>
<evidence type="ECO:0000256" key="3">
    <source>
        <dbReference type="ARBA" id="ARBA00022692"/>
    </source>
</evidence>
<organism evidence="13 14">
    <name type="scientific">Pseudoalteromonas phenolica</name>
    <dbReference type="NCBI Taxonomy" id="161398"/>
    <lineage>
        <taxon>Bacteria</taxon>
        <taxon>Pseudomonadati</taxon>
        <taxon>Pseudomonadota</taxon>
        <taxon>Gammaproteobacteria</taxon>
        <taxon>Alteromonadales</taxon>
        <taxon>Pseudoalteromonadaceae</taxon>
        <taxon>Pseudoalteromonas</taxon>
    </lineage>
</organism>
<reference evidence="13 14" key="1">
    <citation type="submission" date="2018-01" db="EMBL/GenBank/DDBJ databases">
        <title>Co-occurrence of chitin degradation, pigmentation and bioactivity in marine Pseudoalteromonas.</title>
        <authorList>
            <person name="Paulsen S."/>
            <person name="Gram L."/>
            <person name="Machado H."/>
        </authorList>
    </citation>
    <scope>NUCLEOTIDE SEQUENCE [LARGE SCALE GENOMIC DNA]</scope>
    <source>
        <strain evidence="13 14">S3898</strain>
    </source>
</reference>
<keyword evidence="2" id="KW-0997">Cell inner membrane</keyword>
<evidence type="ECO:0000256" key="1">
    <source>
        <dbReference type="ARBA" id="ARBA00004429"/>
    </source>
</evidence>
<dbReference type="Gene3D" id="1.10.287.950">
    <property type="entry name" value="Methyl-accepting chemotaxis protein"/>
    <property type="match status" value="1"/>
</dbReference>
<dbReference type="PROSITE" id="PS50111">
    <property type="entry name" value="CHEMOTAXIS_TRANSDUC_2"/>
    <property type="match status" value="1"/>
</dbReference>
<dbReference type="InterPro" id="IPR004089">
    <property type="entry name" value="MCPsignal_dom"/>
</dbReference>
<dbReference type="Proteomes" id="UP000291338">
    <property type="component" value="Unassembled WGS sequence"/>
</dbReference>
<dbReference type="RefSeq" id="WP_130256826.1">
    <property type="nucleotide sequence ID" value="NZ_PPSX01000078.1"/>
</dbReference>
<dbReference type="FunFam" id="1.10.287.950:FF:000001">
    <property type="entry name" value="Methyl-accepting chemotaxis sensory transducer"/>
    <property type="match status" value="1"/>
</dbReference>
<dbReference type="PROSITE" id="PS50192">
    <property type="entry name" value="T_SNARE"/>
    <property type="match status" value="1"/>
</dbReference>
<proteinExistence type="inferred from homology"/>
<dbReference type="InterPro" id="IPR000727">
    <property type="entry name" value="T_SNARE_dom"/>
</dbReference>
<evidence type="ECO:0000256" key="5">
    <source>
        <dbReference type="ARBA" id="ARBA00023136"/>
    </source>
</evidence>
<dbReference type="GO" id="GO:0005886">
    <property type="term" value="C:plasma membrane"/>
    <property type="evidence" value="ECO:0007669"/>
    <property type="project" value="UniProtKB-SubCell"/>
</dbReference>
<dbReference type="Pfam" id="PF00672">
    <property type="entry name" value="HAMP"/>
    <property type="match status" value="1"/>
</dbReference>
<dbReference type="Pfam" id="PF12729">
    <property type="entry name" value="4HB_MCP_1"/>
    <property type="match status" value="1"/>
</dbReference>
<dbReference type="EMBL" id="PPSX01000078">
    <property type="protein sequence ID" value="RZQ51817.1"/>
    <property type="molecule type" value="Genomic_DNA"/>
</dbReference>
<name>A0A4Q7ILJ3_9GAMM</name>
<sequence length="542" mass="59011">MFLKNLSVKSRLFLLVALPCSAFLLLAIITLLLTSHLVSGIQSINNDRVVPLKQIKVVSDNYAVSIVDNFHKYNAGLISKSALLSSIDEAEKIAAKNWSDYLQTELTPEEQRLIRNSEALFDDVKRRVEDYKSKLRYDQALASSSQAFVKELYDTFDPFSSSLNALIDLQLNTSQKFADTAAADYKREERLMILACIILLAVVIFLATAINRSIITPLNNINSVMANIARNTDLTLRVDDNGDDEFAQTAVSINTMLAHFKELITELLNLVCTLRTQTESLSENSLSIASSTDQQQQQTTMLATAITQMSAAIKGVADTAVSTSQKANESDDVAQQGLQSVQNNIQAINQLHELLNQTKIDVDLLSDKTNEINSVVQIIQSVAEQTNLLALNAAIEAARAGESGRGFAVVADEVRQLAHNTQKATEQISAMIVSLQDASKRTVNSMDEAAEQTEKSVSIAAGSAESIQKITSAITEIADLNVVISTSTEEQTTVANEVSENINQITSSIKAVADSASENAQTSQGLKSIANKLEDDITKFKV</sequence>
<feature type="transmembrane region" description="Helical" evidence="9">
    <location>
        <begin position="12"/>
        <end position="33"/>
    </location>
</feature>
<feature type="domain" description="Methyl-accepting transducer" evidence="10">
    <location>
        <begin position="270"/>
        <end position="506"/>
    </location>
</feature>
<dbReference type="SUPFAM" id="SSF58104">
    <property type="entry name" value="Methyl-accepting chemotaxis protein (MCP) signaling domain"/>
    <property type="match status" value="1"/>
</dbReference>
<comment type="caution">
    <text evidence="13">The sequence shown here is derived from an EMBL/GenBank/DDBJ whole genome shotgun (WGS) entry which is preliminary data.</text>
</comment>
<evidence type="ECO:0000259" key="11">
    <source>
        <dbReference type="PROSITE" id="PS50192"/>
    </source>
</evidence>
<keyword evidence="3 9" id="KW-0812">Transmembrane</keyword>
<comment type="subcellular location">
    <subcellularLocation>
        <location evidence="1">Cell inner membrane</location>
        <topology evidence="1">Multi-pass membrane protein</topology>
    </subcellularLocation>
</comment>
<dbReference type="InterPro" id="IPR003660">
    <property type="entry name" value="HAMP_dom"/>
</dbReference>
<evidence type="ECO:0000313" key="13">
    <source>
        <dbReference type="EMBL" id="RZQ51817.1"/>
    </source>
</evidence>
<keyword evidence="6 8" id="KW-0807">Transducer</keyword>